<feature type="transmembrane region" description="Helical" evidence="11">
    <location>
        <begin position="303"/>
        <end position="324"/>
    </location>
</feature>
<dbReference type="Pfam" id="PF01435">
    <property type="entry name" value="Peptidase_M48"/>
    <property type="match status" value="1"/>
</dbReference>
<proteinExistence type="predicted"/>
<dbReference type="PANTHER" id="PTHR43221">
    <property type="entry name" value="PROTEASE HTPX"/>
    <property type="match status" value="1"/>
</dbReference>
<evidence type="ECO:0000259" key="12">
    <source>
        <dbReference type="Pfam" id="PF01435"/>
    </source>
</evidence>
<keyword evidence="4 11" id="KW-0812">Transmembrane</keyword>
<dbReference type="EMBL" id="CP053452">
    <property type="protein sequence ID" value="QJW95669.1"/>
    <property type="molecule type" value="Genomic_DNA"/>
</dbReference>
<dbReference type="Proteomes" id="UP000503447">
    <property type="component" value="Chromosome"/>
</dbReference>
<feature type="transmembrane region" description="Helical" evidence="11">
    <location>
        <begin position="76"/>
        <end position="98"/>
    </location>
</feature>
<keyword evidence="2" id="KW-1003">Cell membrane</keyword>
<protein>
    <recommendedName>
        <fullName evidence="12">Peptidase M48 domain-containing protein</fullName>
    </recommendedName>
</protein>
<dbReference type="GO" id="GO:0046872">
    <property type="term" value="F:metal ion binding"/>
    <property type="evidence" value="ECO:0007669"/>
    <property type="project" value="UniProtKB-KW"/>
</dbReference>
<keyword evidence="9" id="KW-0482">Metalloprotease</keyword>
<dbReference type="GO" id="GO:0006508">
    <property type="term" value="P:proteolysis"/>
    <property type="evidence" value="ECO:0007669"/>
    <property type="project" value="UniProtKB-KW"/>
</dbReference>
<evidence type="ECO:0000256" key="11">
    <source>
        <dbReference type="SAM" id="Phobius"/>
    </source>
</evidence>
<evidence type="ECO:0000313" key="13">
    <source>
        <dbReference type="EMBL" id="QJW95669.1"/>
    </source>
</evidence>
<keyword evidence="10 11" id="KW-0472">Membrane</keyword>
<evidence type="ECO:0000256" key="7">
    <source>
        <dbReference type="ARBA" id="ARBA00022833"/>
    </source>
</evidence>
<dbReference type="KEGG" id="ftj:FTUN_3223"/>
<dbReference type="InterPro" id="IPR050083">
    <property type="entry name" value="HtpX_protease"/>
</dbReference>
<feature type="transmembrane region" description="Helical" evidence="11">
    <location>
        <begin position="159"/>
        <end position="179"/>
    </location>
</feature>
<evidence type="ECO:0000256" key="9">
    <source>
        <dbReference type="ARBA" id="ARBA00023049"/>
    </source>
</evidence>
<dbReference type="RefSeq" id="WP_171471412.1">
    <property type="nucleotide sequence ID" value="NZ_CP053452.2"/>
</dbReference>
<comment type="cofactor">
    <cofactor evidence="1">
        <name>Zn(2+)</name>
        <dbReference type="ChEBI" id="CHEBI:29105"/>
    </cofactor>
</comment>
<dbReference type="PANTHER" id="PTHR43221:SF2">
    <property type="entry name" value="PROTEASE HTPX HOMOLOG"/>
    <property type="match status" value="1"/>
</dbReference>
<feature type="transmembrane region" description="Helical" evidence="11">
    <location>
        <begin position="199"/>
        <end position="216"/>
    </location>
</feature>
<keyword evidence="5" id="KW-0479">Metal-binding</keyword>
<evidence type="ECO:0000313" key="14">
    <source>
        <dbReference type="Proteomes" id="UP000503447"/>
    </source>
</evidence>
<name>A0A6M5YNJ2_9BACT</name>
<keyword evidence="6" id="KW-0378">Hydrolase</keyword>
<dbReference type="GO" id="GO:0004222">
    <property type="term" value="F:metalloendopeptidase activity"/>
    <property type="evidence" value="ECO:0007669"/>
    <property type="project" value="InterPro"/>
</dbReference>
<feature type="transmembrane region" description="Helical" evidence="11">
    <location>
        <begin position="349"/>
        <end position="369"/>
    </location>
</feature>
<organism evidence="13 14">
    <name type="scientific">Frigoriglobus tundricola</name>
    <dbReference type="NCBI Taxonomy" id="2774151"/>
    <lineage>
        <taxon>Bacteria</taxon>
        <taxon>Pseudomonadati</taxon>
        <taxon>Planctomycetota</taxon>
        <taxon>Planctomycetia</taxon>
        <taxon>Gemmatales</taxon>
        <taxon>Gemmataceae</taxon>
        <taxon>Frigoriglobus</taxon>
    </lineage>
</organism>
<accession>A0A6M5YNJ2</accession>
<evidence type="ECO:0000256" key="1">
    <source>
        <dbReference type="ARBA" id="ARBA00001947"/>
    </source>
</evidence>
<feature type="transmembrane region" description="Helical" evidence="11">
    <location>
        <begin position="485"/>
        <end position="504"/>
    </location>
</feature>
<keyword evidence="3" id="KW-0645">Protease</keyword>
<dbReference type="Gene3D" id="3.30.2010.10">
    <property type="entry name" value="Metalloproteases ('zincins'), catalytic domain"/>
    <property type="match status" value="1"/>
</dbReference>
<keyword evidence="8 11" id="KW-1133">Transmembrane helix</keyword>
<evidence type="ECO:0000256" key="6">
    <source>
        <dbReference type="ARBA" id="ARBA00022801"/>
    </source>
</evidence>
<feature type="transmembrane region" description="Helical" evidence="11">
    <location>
        <begin position="118"/>
        <end position="138"/>
    </location>
</feature>
<dbReference type="InterPro" id="IPR001915">
    <property type="entry name" value="Peptidase_M48"/>
</dbReference>
<evidence type="ECO:0000256" key="2">
    <source>
        <dbReference type="ARBA" id="ARBA00022475"/>
    </source>
</evidence>
<keyword evidence="14" id="KW-1185">Reference proteome</keyword>
<dbReference type="CDD" id="cd07345">
    <property type="entry name" value="M48A_Ste24p-like"/>
    <property type="match status" value="1"/>
</dbReference>
<evidence type="ECO:0000256" key="5">
    <source>
        <dbReference type="ARBA" id="ARBA00022723"/>
    </source>
</evidence>
<feature type="transmembrane region" description="Helical" evidence="11">
    <location>
        <begin position="29"/>
        <end position="56"/>
    </location>
</feature>
<sequence>MPILLVFALVAACLPIDWPVPPFAPERETAAALTGGSVALVLALAFGLRTWVVVTLRRDPDRRIEVAQAYGRCRRLLFFVNIGAVAACVLSFGWGWLVRSQLQVQWNGESQLAPFAEFAVPLPYFVVLVGCWVIYYDAERALYHALHVGRRVFWPRHAYLLHNARQFLLMVLLPVGLVVTQQTLTRFAPETTRTDLYRAASLAVVPAMLLFMPLLLKPLLGLQTMPPGATRAHLEALAQRLNFRCTDFLLWPTHGAAVNALIAGLMPRVRYVVFTDRILEDLPQDELDAVLGHEIGHAKHGHLWFYAAFLALSLSVLAALGLLVDQQLRASDALKRPEYEAWLKENETWLALPPVVLVACYLFVVFGALSRRCERQADVFGCKSVSCGNPTCTGHDAATVFPPGGNALCPTGIRTFARALERVGEVPPPAAPEPWTLRRVVREARVWARHWLHGPVPHRVAFLLSLIERPAAEPRFQRRVFTFKCGLMLILTLALVALGETVGWRDLLDVM</sequence>
<feature type="domain" description="Peptidase M48" evidence="12">
    <location>
        <begin position="234"/>
        <end position="384"/>
    </location>
</feature>
<evidence type="ECO:0000256" key="8">
    <source>
        <dbReference type="ARBA" id="ARBA00022989"/>
    </source>
</evidence>
<reference evidence="14" key="1">
    <citation type="submission" date="2020-05" db="EMBL/GenBank/DDBJ databases">
        <title>Frigoriglobus tundricola gen. nov., sp. nov., a psychrotolerant cellulolytic planctomycete of the family Gemmataceae with two divergent copies of 16S rRNA gene.</title>
        <authorList>
            <person name="Kulichevskaya I.S."/>
            <person name="Ivanova A.A."/>
            <person name="Naumoff D.G."/>
            <person name="Beletsky A.V."/>
            <person name="Rijpstra W.I.C."/>
            <person name="Sinninghe Damste J.S."/>
            <person name="Mardanov A.V."/>
            <person name="Ravin N.V."/>
            <person name="Dedysh S.N."/>
        </authorList>
    </citation>
    <scope>NUCLEOTIDE SEQUENCE [LARGE SCALE GENOMIC DNA]</scope>
    <source>
        <strain evidence="14">PL17</strain>
    </source>
</reference>
<evidence type="ECO:0000256" key="4">
    <source>
        <dbReference type="ARBA" id="ARBA00022692"/>
    </source>
</evidence>
<evidence type="ECO:0000256" key="10">
    <source>
        <dbReference type="ARBA" id="ARBA00023136"/>
    </source>
</evidence>
<evidence type="ECO:0000256" key="3">
    <source>
        <dbReference type="ARBA" id="ARBA00022670"/>
    </source>
</evidence>
<keyword evidence="7" id="KW-0862">Zinc</keyword>
<dbReference type="AlphaFoldDB" id="A0A6M5YNJ2"/>
<gene>
    <name evidence="13" type="ORF">FTUN_3223</name>
</gene>